<dbReference type="Proteomes" id="UP000182987">
    <property type="component" value="Chromosome"/>
</dbReference>
<keyword evidence="1" id="KW-0808">Transferase</keyword>
<organism evidence="1 2">
    <name type="scientific">Luteibacter rhizovicinus DSM 16549</name>
    <dbReference type="NCBI Taxonomy" id="1440763"/>
    <lineage>
        <taxon>Bacteria</taxon>
        <taxon>Pseudomonadati</taxon>
        <taxon>Pseudomonadota</taxon>
        <taxon>Gammaproteobacteria</taxon>
        <taxon>Lysobacterales</taxon>
        <taxon>Rhodanobacteraceae</taxon>
        <taxon>Luteibacter</taxon>
    </lineage>
</organism>
<dbReference type="GO" id="GO:0009245">
    <property type="term" value="P:lipid A biosynthetic process"/>
    <property type="evidence" value="ECO:0007669"/>
    <property type="project" value="InterPro"/>
</dbReference>
<dbReference type="InterPro" id="IPR011499">
    <property type="entry name" value="Lipid_A_biosynth_N"/>
</dbReference>
<accession>A0A0G9HF99</accession>
<proteinExistence type="predicted"/>
<protein>
    <submittedName>
        <fullName evidence="1">Lipid A biosynthesis acyltransferase</fullName>
    </submittedName>
</protein>
<name>A0A0G9HF99_9GAMM</name>
<keyword evidence="1" id="KW-0012">Acyltransferase</keyword>
<dbReference type="Gene3D" id="1.20.1280.290">
    <property type="match status" value="1"/>
</dbReference>
<dbReference type="RefSeq" id="WP_046966483.1">
    <property type="nucleotide sequence ID" value="NZ_CP017480.1"/>
</dbReference>
<gene>
    <name evidence="1" type="ORF">BJI69_01370</name>
</gene>
<dbReference type="AlphaFoldDB" id="A0A0G9HF99"/>
<keyword evidence="2" id="KW-1185">Reference proteome</keyword>
<dbReference type="SMART" id="SM01259">
    <property type="entry name" value="LAB_N"/>
    <property type="match status" value="1"/>
</dbReference>
<dbReference type="GO" id="GO:0016746">
    <property type="term" value="F:acyltransferase activity"/>
    <property type="evidence" value="ECO:0007669"/>
    <property type="project" value="UniProtKB-KW"/>
</dbReference>
<dbReference type="GO" id="GO:0008915">
    <property type="term" value="F:lipid-A-disaccharide synthase activity"/>
    <property type="evidence" value="ECO:0007669"/>
    <property type="project" value="InterPro"/>
</dbReference>
<dbReference type="Pfam" id="PF07578">
    <property type="entry name" value="LAB_N"/>
    <property type="match status" value="1"/>
</dbReference>
<reference evidence="2" key="1">
    <citation type="submission" date="2016-09" db="EMBL/GenBank/DDBJ databases">
        <authorList>
            <person name="Lysoe E."/>
        </authorList>
    </citation>
    <scope>NUCLEOTIDE SEQUENCE [LARGE SCALE GENOMIC DNA]</scope>
    <source>
        <strain evidence="2">LJ96T</strain>
    </source>
</reference>
<dbReference type="STRING" id="1440763.BJI69_01370"/>
<dbReference type="EMBL" id="CP017480">
    <property type="protein sequence ID" value="APG02689.1"/>
    <property type="molecule type" value="Genomic_DNA"/>
</dbReference>
<evidence type="ECO:0000313" key="2">
    <source>
        <dbReference type="Proteomes" id="UP000182987"/>
    </source>
</evidence>
<dbReference type="OrthoDB" id="9793186at2"/>
<sequence>MHEALANLHLLVLTPWKIIGLLGTLLFTARWFVQFYATKKNKKVTVPMSFWYLSVSGSVLTLAYFIWGKNDSVGIIQTAFPMIVSFYNVFAHLKHRNQKEEIRPGGPEET</sequence>
<dbReference type="PATRIC" id="fig|1440763.5.peg.493"/>
<dbReference type="KEGG" id="lrz:BJI69_01370"/>
<evidence type="ECO:0000313" key="1">
    <source>
        <dbReference type="EMBL" id="APG02689.1"/>
    </source>
</evidence>
<dbReference type="GO" id="GO:0016020">
    <property type="term" value="C:membrane"/>
    <property type="evidence" value="ECO:0007669"/>
    <property type="project" value="GOC"/>
</dbReference>